<dbReference type="GO" id="GO:0022857">
    <property type="term" value="F:transmembrane transporter activity"/>
    <property type="evidence" value="ECO:0007669"/>
    <property type="project" value="InterPro"/>
</dbReference>
<dbReference type="InterPro" id="IPR036259">
    <property type="entry name" value="MFS_trans_sf"/>
</dbReference>
<dbReference type="GO" id="GO:0005886">
    <property type="term" value="C:plasma membrane"/>
    <property type="evidence" value="ECO:0007669"/>
    <property type="project" value="TreeGrafter"/>
</dbReference>
<sequence length="541" mass="59735">MSSTLPEAKCLPIPKNNTTSDASQDPNCDSIITIDNPLTANANEENDKTNTTSPDTPYSILTARKKAIIVVIISLSSFVSAFSANIYYPALKVIQNDLNITERMVYLTVTVYMIFQGLSPSFWGSLADSWGRRPVYIMTFLIYIFACIGLACTKNYVTLLILRMLQAFGSSSAIAVGAGIIGDIATPMERGGYMGLFSMGTMLGPLLGPVLGGIMDILGTVNAVGDGSSYANPTPLQYWRRKRKIASKQLEDIEKVECNNSGSEMGFDSSITVFNNTKEPFKDNANEEKPPRSRFLVLPNPFQSWVYLKERVVLIILLYNSLQYAGLYCVITSVTDLFSNAYGINEVQVGLCFLSNGVGASLGSYTSGRILDWRFKTIAKSLGIDEKNANRSNIPEDFPIKEARMGITWIWGIAFNIAMIAYGWSLFYKIHIAVPIVLNFILSFTATSTFNATNTLLIDLFPNNSAAIIGSNNLTRCWGSIDSSTRSSFNGDWMVFYSDVFIFAYNKGYYGVLVFPTSFFKKSLILKLLKNYHGQMGKATS</sequence>
<dbReference type="Pfam" id="PF07690">
    <property type="entry name" value="MFS_1"/>
    <property type="match status" value="1"/>
</dbReference>
<evidence type="ECO:0000259" key="8">
    <source>
        <dbReference type="PROSITE" id="PS50850"/>
    </source>
</evidence>
<comment type="subcellular location">
    <subcellularLocation>
        <location evidence="1">Membrane</location>
        <topology evidence="1">Multi-pass membrane protein</topology>
    </subcellularLocation>
</comment>
<organism evidence="9 10">
    <name type="scientific">Mucor saturninus</name>
    <dbReference type="NCBI Taxonomy" id="64648"/>
    <lineage>
        <taxon>Eukaryota</taxon>
        <taxon>Fungi</taxon>
        <taxon>Fungi incertae sedis</taxon>
        <taxon>Mucoromycota</taxon>
        <taxon>Mucoromycotina</taxon>
        <taxon>Mucoromycetes</taxon>
        <taxon>Mucorales</taxon>
        <taxon>Mucorineae</taxon>
        <taxon>Mucoraceae</taxon>
        <taxon>Mucor</taxon>
    </lineage>
</organism>
<dbReference type="Gene3D" id="1.20.1720.10">
    <property type="entry name" value="Multidrug resistance protein D"/>
    <property type="match status" value="1"/>
</dbReference>
<evidence type="ECO:0000256" key="4">
    <source>
        <dbReference type="ARBA" id="ARBA00022989"/>
    </source>
</evidence>
<accession>A0A8H7UYK5</accession>
<feature type="transmembrane region" description="Helical" evidence="7">
    <location>
        <begin position="430"/>
        <end position="450"/>
    </location>
</feature>
<feature type="compositionally biased region" description="Polar residues" evidence="6">
    <location>
        <begin position="15"/>
        <end position="27"/>
    </location>
</feature>
<dbReference type="PANTHER" id="PTHR23502">
    <property type="entry name" value="MAJOR FACILITATOR SUPERFAMILY"/>
    <property type="match status" value="1"/>
</dbReference>
<dbReference type="InterPro" id="IPR020846">
    <property type="entry name" value="MFS_dom"/>
</dbReference>
<comment type="caution">
    <text evidence="9">The sequence shown here is derived from an EMBL/GenBank/DDBJ whole genome shotgun (WGS) entry which is preliminary data.</text>
</comment>
<gene>
    <name evidence="9" type="ORF">INT47_011373</name>
</gene>
<feature type="transmembrane region" description="Helical" evidence="7">
    <location>
        <begin position="193"/>
        <end position="214"/>
    </location>
</feature>
<feature type="transmembrane region" description="Helical" evidence="7">
    <location>
        <begin position="135"/>
        <end position="153"/>
    </location>
</feature>
<evidence type="ECO:0000256" key="7">
    <source>
        <dbReference type="SAM" id="Phobius"/>
    </source>
</evidence>
<keyword evidence="2" id="KW-0813">Transport</keyword>
<dbReference type="Proteomes" id="UP000603453">
    <property type="component" value="Unassembled WGS sequence"/>
</dbReference>
<dbReference type="OrthoDB" id="440553at2759"/>
<dbReference type="Gene3D" id="1.20.1250.20">
    <property type="entry name" value="MFS general substrate transporter like domains"/>
    <property type="match status" value="1"/>
</dbReference>
<evidence type="ECO:0000313" key="10">
    <source>
        <dbReference type="Proteomes" id="UP000603453"/>
    </source>
</evidence>
<reference evidence="9" key="1">
    <citation type="submission" date="2020-12" db="EMBL/GenBank/DDBJ databases">
        <title>Metabolic potential, ecology and presence of endohyphal bacteria is reflected in genomic diversity of Mucoromycotina.</title>
        <authorList>
            <person name="Muszewska A."/>
            <person name="Okrasinska A."/>
            <person name="Steczkiewicz K."/>
            <person name="Drgas O."/>
            <person name="Orlowska M."/>
            <person name="Perlinska-Lenart U."/>
            <person name="Aleksandrzak-Piekarczyk T."/>
            <person name="Szatraj K."/>
            <person name="Zielenkiewicz U."/>
            <person name="Pilsyk S."/>
            <person name="Malc E."/>
            <person name="Mieczkowski P."/>
            <person name="Kruszewska J.S."/>
            <person name="Biernat P."/>
            <person name="Pawlowska J."/>
        </authorList>
    </citation>
    <scope>NUCLEOTIDE SEQUENCE</scope>
    <source>
        <strain evidence="9">WA0000017839</strain>
    </source>
</reference>
<feature type="region of interest" description="Disordered" evidence="6">
    <location>
        <begin position="1"/>
        <end position="28"/>
    </location>
</feature>
<keyword evidence="4 7" id="KW-1133">Transmembrane helix</keyword>
<evidence type="ECO:0000256" key="5">
    <source>
        <dbReference type="ARBA" id="ARBA00023136"/>
    </source>
</evidence>
<keyword evidence="5 7" id="KW-0472">Membrane</keyword>
<feature type="transmembrane region" description="Helical" evidence="7">
    <location>
        <begin position="406"/>
        <end position="424"/>
    </location>
</feature>
<evidence type="ECO:0000256" key="3">
    <source>
        <dbReference type="ARBA" id="ARBA00022692"/>
    </source>
</evidence>
<protein>
    <recommendedName>
        <fullName evidence="8">Major facilitator superfamily (MFS) profile domain-containing protein</fullName>
    </recommendedName>
</protein>
<evidence type="ECO:0000256" key="2">
    <source>
        <dbReference type="ARBA" id="ARBA00022448"/>
    </source>
</evidence>
<name>A0A8H7UYK5_9FUNG</name>
<dbReference type="AlphaFoldDB" id="A0A8H7UYK5"/>
<keyword evidence="3 7" id="KW-0812">Transmembrane</keyword>
<evidence type="ECO:0000256" key="6">
    <source>
        <dbReference type="SAM" id="MobiDB-lite"/>
    </source>
</evidence>
<dbReference type="InterPro" id="IPR011701">
    <property type="entry name" value="MFS"/>
</dbReference>
<dbReference type="PROSITE" id="PS50850">
    <property type="entry name" value="MFS"/>
    <property type="match status" value="1"/>
</dbReference>
<feature type="transmembrane region" description="Helical" evidence="7">
    <location>
        <begin position="103"/>
        <end position="123"/>
    </location>
</feature>
<dbReference type="SUPFAM" id="SSF103473">
    <property type="entry name" value="MFS general substrate transporter"/>
    <property type="match status" value="1"/>
</dbReference>
<dbReference type="PANTHER" id="PTHR23502:SF51">
    <property type="entry name" value="QUINIDINE RESISTANCE PROTEIN 1-RELATED"/>
    <property type="match status" value="1"/>
</dbReference>
<keyword evidence="10" id="KW-1185">Reference proteome</keyword>
<evidence type="ECO:0000256" key="1">
    <source>
        <dbReference type="ARBA" id="ARBA00004141"/>
    </source>
</evidence>
<proteinExistence type="predicted"/>
<feature type="domain" description="Major facilitator superfamily (MFS) profile" evidence="8">
    <location>
        <begin position="69"/>
        <end position="523"/>
    </location>
</feature>
<feature type="transmembrane region" description="Helical" evidence="7">
    <location>
        <begin position="67"/>
        <end position="91"/>
    </location>
</feature>
<dbReference type="EMBL" id="JAEPRD010000138">
    <property type="protein sequence ID" value="KAG2196853.1"/>
    <property type="molecule type" value="Genomic_DNA"/>
</dbReference>
<evidence type="ECO:0000313" key="9">
    <source>
        <dbReference type="EMBL" id="KAG2196853.1"/>
    </source>
</evidence>